<sequence length="954" mass="110161">MARIAAVVGQTCRGKWMVRSDDQDVLIVRCESVPSRPRAPIMATTMLRRNETSNAPYLTDFPERVRHGWFKSAEPDAILVCERQPDVYIWVNGRVNCRVVGKNGAYEWHFTIITTGDKRLRNVALISDDYRSNFVLKSVFANGTEIGVTNGQEWHDPRTSPNDLSSSKERRYSLRIAFAAHRHGTYRQNVIFGFRRCPVFLQRICADYLPINDYARIQTATDYQLSQIPPTWSNPLAFYSPFMPHANPREIMLSKIYPYPNQQNFFLTQDTLSDDQLTPRNYRGRMHEVITLEEIARHEQLSRYNQISMIRLLSHYVLTTSDGSTIAKYTPPGELFAQLPICRDNTEDTQSGRLLQRSCNSVLLKWKEPTSEEKEVIFEAHIEDISTHSVFIRLSAPCVSYWDLQDNSDHEVEIRFMLNRLSFCEWHLAVDSFENMDLVFLNDKYRQIDQISHFLQIDADSFNIFSNLCLDPVLNQEQKQAVTALTLTTKMSSPPPILLLGPFGTGKTFTLAHVLRVLSQDPRNRILLCTHSNSAADLYIKEFFNDWYKKQKCLRFKPVRIYYKLRALNTVHPVVQEYCLKDEHGRFRDPVEEDLQDCGLIVTTLTTSSCLANLNLSLTHIIIDEAAQAFECEVLIALTLANRDTRLILAGDQMQLAPEIYSVLAKDLRLDVSLLERLYEFYPREHPCRIHLCQNYRAHKDIIRYTSQMFYDGIVKPANKELMKHPTLNTLTFYAVRGQEQQGLHSTPGYYHTTEAQVLADRVLELKKAWPTQQWGPYNEESIGVLSYYAEQVQRLRIELRNRGLSDVSVERVLNVQGKQFTVIFISTVRTQNCCRSSAETKIKDYGFLTNPRLLNTALTRAKCHVAVVGDPVALLTIGSCKQYWNKYLEEADLYGMDRVELQNHLNLVPELRISRLNPLAQEFIPRRIHPCIVTYVAVPVTYPIFFRNNQFSG</sequence>
<dbReference type="InterPro" id="IPR047187">
    <property type="entry name" value="SF1_C_Upf1"/>
</dbReference>
<dbReference type="EMBL" id="QOIP01000007">
    <property type="protein sequence ID" value="RLU20132.1"/>
    <property type="molecule type" value="Genomic_DNA"/>
</dbReference>
<organism evidence="3 4">
    <name type="scientific">Ooceraea biroi</name>
    <name type="common">Clonal raider ant</name>
    <name type="synonym">Cerapachys biroi</name>
    <dbReference type="NCBI Taxonomy" id="2015173"/>
    <lineage>
        <taxon>Eukaryota</taxon>
        <taxon>Metazoa</taxon>
        <taxon>Ecdysozoa</taxon>
        <taxon>Arthropoda</taxon>
        <taxon>Hexapoda</taxon>
        <taxon>Insecta</taxon>
        <taxon>Pterygota</taxon>
        <taxon>Neoptera</taxon>
        <taxon>Endopterygota</taxon>
        <taxon>Hymenoptera</taxon>
        <taxon>Apocrita</taxon>
        <taxon>Aculeata</taxon>
        <taxon>Formicoidea</taxon>
        <taxon>Formicidae</taxon>
        <taxon>Dorylinae</taxon>
        <taxon>Ooceraea</taxon>
    </lineage>
</organism>
<evidence type="ECO:0000313" key="4">
    <source>
        <dbReference type="Proteomes" id="UP000279307"/>
    </source>
</evidence>
<dbReference type="CDD" id="cd18808">
    <property type="entry name" value="SF1_C_Upf1"/>
    <property type="match status" value="1"/>
</dbReference>
<dbReference type="Pfam" id="PF13087">
    <property type="entry name" value="AAA_12"/>
    <property type="match status" value="1"/>
</dbReference>
<dbReference type="Pfam" id="PF13086">
    <property type="entry name" value="AAA_11"/>
    <property type="match status" value="2"/>
</dbReference>
<dbReference type="Proteomes" id="UP000279307">
    <property type="component" value="Chromosome 7"/>
</dbReference>
<proteinExistence type="predicted"/>
<dbReference type="SUPFAM" id="SSF52540">
    <property type="entry name" value="P-loop containing nucleoside triphosphate hydrolases"/>
    <property type="match status" value="1"/>
</dbReference>
<dbReference type="InterPro" id="IPR041677">
    <property type="entry name" value="DNA2/NAM7_AAA_11"/>
</dbReference>
<dbReference type="PANTHER" id="PTHR10887">
    <property type="entry name" value="DNA2/NAM7 HELICASE FAMILY"/>
    <property type="match status" value="1"/>
</dbReference>
<dbReference type="InterPro" id="IPR027417">
    <property type="entry name" value="P-loop_NTPase"/>
</dbReference>
<feature type="domain" description="DNA2/NAM7 helicase helicase" evidence="1">
    <location>
        <begin position="474"/>
        <end position="582"/>
    </location>
</feature>
<accession>A0A3L8DIV0</accession>
<dbReference type="OrthoDB" id="5988104at2759"/>
<dbReference type="InterPro" id="IPR041679">
    <property type="entry name" value="DNA2/NAM7-like_C"/>
</dbReference>
<dbReference type="GO" id="GO:0004386">
    <property type="term" value="F:helicase activity"/>
    <property type="evidence" value="ECO:0007669"/>
    <property type="project" value="InterPro"/>
</dbReference>
<feature type="domain" description="DNA2/NAM7 helicase helicase" evidence="1">
    <location>
        <begin position="586"/>
        <end position="662"/>
    </location>
</feature>
<name>A0A3L8DIV0_OOCBI</name>
<dbReference type="GO" id="GO:0035194">
    <property type="term" value="P:regulatory ncRNA-mediated post-transcriptional gene silencing"/>
    <property type="evidence" value="ECO:0007669"/>
    <property type="project" value="TreeGrafter"/>
</dbReference>
<dbReference type="GO" id="GO:0005829">
    <property type="term" value="C:cytosol"/>
    <property type="evidence" value="ECO:0007669"/>
    <property type="project" value="TreeGrafter"/>
</dbReference>
<dbReference type="PANTHER" id="PTHR10887:SF365">
    <property type="entry name" value="HELICASE WITH ZINC FINGER DOMAIN-RELATED"/>
    <property type="match status" value="1"/>
</dbReference>
<dbReference type="InterPro" id="IPR045055">
    <property type="entry name" value="DNA2/NAM7-like"/>
</dbReference>
<evidence type="ECO:0000313" key="3">
    <source>
        <dbReference type="EMBL" id="RLU20132.1"/>
    </source>
</evidence>
<protein>
    <recommendedName>
        <fullName evidence="5">Helicase with zinc finger domain</fullName>
    </recommendedName>
</protein>
<evidence type="ECO:0000259" key="2">
    <source>
        <dbReference type="Pfam" id="PF13087"/>
    </source>
</evidence>
<dbReference type="Gene3D" id="3.40.50.300">
    <property type="entry name" value="P-loop containing nucleotide triphosphate hydrolases"/>
    <property type="match status" value="2"/>
</dbReference>
<reference evidence="3 4" key="1">
    <citation type="journal article" date="2018" name="Genome Res.">
        <title>The genomic architecture and molecular evolution of ant odorant receptors.</title>
        <authorList>
            <person name="McKenzie S.K."/>
            <person name="Kronauer D.J.C."/>
        </authorList>
    </citation>
    <scope>NUCLEOTIDE SEQUENCE [LARGE SCALE GENOMIC DNA]</scope>
    <source>
        <strain evidence="3">Clonal line C1</strain>
    </source>
</reference>
<evidence type="ECO:0008006" key="5">
    <source>
        <dbReference type="Google" id="ProtNLM"/>
    </source>
</evidence>
<feature type="domain" description="DNA2/NAM7 helicase-like C-terminal" evidence="2">
    <location>
        <begin position="670"/>
        <end position="871"/>
    </location>
</feature>
<dbReference type="AlphaFoldDB" id="A0A3L8DIV0"/>
<evidence type="ECO:0000259" key="1">
    <source>
        <dbReference type="Pfam" id="PF13086"/>
    </source>
</evidence>
<dbReference type="FunFam" id="3.40.50.300:FF:000419">
    <property type="entry name" value="Probable helicase with zinc finger domain"/>
    <property type="match status" value="1"/>
</dbReference>
<comment type="caution">
    <text evidence="3">The sequence shown here is derived from an EMBL/GenBank/DDBJ whole genome shotgun (WGS) entry which is preliminary data.</text>
</comment>
<gene>
    <name evidence="3" type="ORF">DMN91_006738</name>
</gene>
<dbReference type="GO" id="GO:0043186">
    <property type="term" value="C:P granule"/>
    <property type="evidence" value="ECO:0007669"/>
    <property type="project" value="TreeGrafter"/>
</dbReference>